<dbReference type="AlphaFoldDB" id="A0A6G1HJI1"/>
<evidence type="ECO:0000259" key="1">
    <source>
        <dbReference type="SMART" id="SM01111"/>
    </source>
</evidence>
<gene>
    <name evidence="2" type="ORF">EJ06DRAFT_560248</name>
</gene>
<dbReference type="SUPFAM" id="SSF51322">
    <property type="entry name" value="Cyanovirin-N"/>
    <property type="match status" value="1"/>
</dbReference>
<name>A0A6G1HJI1_9PEZI</name>
<dbReference type="Gene3D" id="2.30.60.10">
    <property type="entry name" value="Cyanovirin-N"/>
    <property type="match status" value="1"/>
</dbReference>
<dbReference type="Proteomes" id="UP000799640">
    <property type="component" value="Unassembled WGS sequence"/>
</dbReference>
<dbReference type="PANTHER" id="PTHR42076:SF1">
    <property type="entry name" value="CYANOVIRIN-N DOMAIN-CONTAINING PROTEIN"/>
    <property type="match status" value="1"/>
</dbReference>
<proteinExistence type="predicted"/>
<organism evidence="2 3">
    <name type="scientific">Trichodelitschia bisporula</name>
    <dbReference type="NCBI Taxonomy" id="703511"/>
    <lineage>
        <taxon>Eukaryota</taxon>
        <taxon>Fungi</taxon>
        <taxon>Dikarya</taxon>
        <taxon>Ascomycota</taxon>
        <taxon>Pezizomycotina</taxon>
        <taxon>Dothideomycetes</taxon>
        <taxon>Dothideomycetes incertae sedis</taxon>
        <taxon>Phaeotrichales</taxon>
        <taxon>Phaeotrichaceae</taxon>
        <taxon>Trichodelitschia</taxon>
    </lineage>
</organism>
<dbReference type="InterPro" id="IPR036673">
    <property type="entry name" value="Cyanovirin-N_sf"/>
</dbReference>
<evidence type="ECO:0000313" key="2">
    <source>
        <dbReference type="EMBL" id="KAF2395997.1"/>
    </source>
</evidence>
<dbReference type="PANTHER" id="PTHR42076">
    <property type="entry name" value="CYANOVIRIN-N HOMOLOG"/>
    <property type="match status" value="1"/>
</dbReference>
<dbReference type="OrthoDB" id="2441380at2759"/>
<sequence length="114" mass="12586">MSNFHASAEHDSVRVDEGRYLRGQLRNGNGDLVDAEINLNDVLGNDNGYFTWGGQGFADSAENVTFSFEGDGVPILRAELRDAEGNLQYRDINLSERIGNNDGGFYFECTSCLL</sequence>
<reference evidence="2" key="1">
    <citation type="journal article" date="2020" name="Stud. Mycol.">
        <title>101 Dothideomycetes genomes: a test case for predicting lifestyles and emergence of pathogens.</title>
        <authorList>
            <person name="Haridas S."/>
            <person name="Albert R."/>
            <person name="Binder M."/>
            <person name="Bloem J."/>
            <person name="Labutti K."/>
            <person name="Salamov A."/>
            <person name="Andreopoulos B."/>
            <person name="Baker S."/>
            <person name="Barry K."/>
            <person name="Bills G."/>
            <person name="Bluhm B."/>
            <person name="Cannon C."/>
            <person name="Castanera R."/>
            <person name="Culley D."/>
            <person name="Daum C."/>
            <person name="Ezra D."/>
            <person name="Gonzalez J."/>
            <person name="Henrissat B."/>
            <person name="Kuo A."/>
            <person name="Liang C."/>
            <person name="Lipzen A."/>
            <person name="Lutzoni F."/>
            <person name="Magnuson J."/>
            <person name="Mondo S."/>
            <person name="Nolan M."/>
            <person name="Ohm R."/>
            <person name="Pangilinan J."/>
            <person name="Park H.-J."/>
            <person name="Ramirez L."/>
            <person name="Alfaro M."/>
            <person name="Sun H."/>
            <person name="Tritt A."/>
            <person name="Yoshinaga Y."/>
            <person name="Zwiers L.-H."/>
            <person name="Turgeon B."/>
            <person name="Goodwin S."/>
            <person name="Spatafora J."/>
            <person name="Crous P."/>
            <person name="Grigoriev I."/>
        </authorList>
    </citation>
    <scope>NUCLEOTIDE SEQUENCE</scope>
    <source>
        <strain evidence="2">CBS 262.69</strain>
    </source>
</reference>
<accession>A0A6G1HJI1</accession>
<dbReference type="SMART" id="SM01111">
    <property type="entry name" value="CVNH"/>
    <property type="match status" value="1"/>
</dbReference>
<protein>
    <submittedName>
        <fullName evidence="2">CVNH domain-containing protein</fullName>
    </submittedName>
</protein>
<feature type="domain" description="Cyanovirin-N" evidence="1">
    <location>
        <begin position="3"/>
        <end position="107"/>
    </location>
</feature>
<dbReference type="Pfam" id="PF08881">
    <property type="entry name" value="CVNH"/>
    <property type="match status" value="1"/>
</dbReference>
<dbReference type="EMBL" id="ML996709">
    <property type="protein sequence ID" value="KAF2395997.1"/>
    <property type="molecule type" value="Genomic_DNA"/>
</dbReference>
<evidence type="ECO:0000313" key="3">
    <source>
        <dbReference type="Proteomes" id="UP000799640"/>
    </source>
</evidence>
<dbReference type="InterPro" id="IPR011058">
    <property type="entry name" value="Cyanovirin-N"/>
</dbReference>
<keyword evidence="3" id="KW-1185">Reference proteome</keyword>